<sequence length="135" mass="15259">MAVVGENCRVGWQATTVAAEDENEYVGRRKAGRQLESGLTEAGQLRKEEEEEEEEEDDGGRPARLSDEWRRRPSGMIEERTLVAVARVRRVVHLSKNSSTRRHAVSRFPARYFTYTTVRGANVRSLDAVSPLVKS</sequence>
<feature type="region of interest" description="Disordered" evidence="1">
    <location>
        <begin position="23"/>
        <end position="68"/>
    </location>
</feature>
<reference evidence="4" key="1">
    <citation type="submission" date="2016-06" db="UniProtKB">
        <authorList>
            <consortium name="WormBaseParasite"/>
        </authorList>
    </citation>
    <scope>IDENTIFICATION</scope>
</reference>
<name>A0A183IUU1_9BILA</name>
<dbReference type="AlphaFoldDB" id="A0A183IUU1"/>
<evidence type="ECO:0000313" key="4">
    <source>
        <dbReference type="WBParaSite" id="SBAD_0000766301-mRNA-1"/>
    </source>
</evidence>
<reference evidence="2 3" key="2">
    <citation type="submission" date="2018-11" db="EMBL/GenBank/DDBJ databases">
        <authorList>
            <consortium name="Pathogen Informatics"/>
        </authorList>
    </citation>
    <scope>NUCLEOTIDE SEQUENCE [LARGE SCALE GENOMIC DNA]</scope>
</reference>
<proteinExistence type="predicted"/>
<keyword evidence="3" id="KW-1185">Reference proteome</keyword>
<dbReference type="WBParaSite" id="SBAD_0000766301-mRNA-1">
    <property type="protein sequence ID" value="SBAD_0000766301-mRNA-1"/>
    <property type="gene ID" value="SBAD_0000766301"/>
</dbReference>
<evidence type="ECO:0000313" key="3">
    <source>
        <dbReference type="Proteomes" id="UP000270296"/>
    </source>
</evidence>
<evidence type="ECO:0000256" key="1">
    <source>
        <dbReference type="SAM" id="MobiDB-lite"/>
    </source>
</evidence>
<accession>A0A183IUU1</accession>
<dbReference type="Proteomes" id="UP000270296">
    <property type="component" value="Unassembled WGS sequence"/>
</dbReference>
<gene>
    <name evidence="2" type="ORF">SBAD_LOCUS7388</name>
</gene>
<organism evidence="4">
    <name type="scientific">Soboliphyme baturini</name>
    <dbReference type="NCBI Taxonomy" id="241478"/>
    <lineage>
        <taxon>Eukaryota</taxon>
        <taxon>Metazoa</taxon>
        <taxon>Ecdysozoa</taxon>
        <taxon>Nematoda</taxon>
        <taxon>Enoplea</taxon>
        <taxon>Dorylaimia</taxon>
        <taxon>Dioctophymatida</taxon>
        <taxon>Dioctophymatoidea</taxon>
        <taxon>Soboliphymatidae</taxon>
        <taxon>Soboliphyme</taxon>
    </lineage>
</organism>
<dbReference type="EMBL" id="UZAM01010583">
    <property type="protein sequence ID" value="VDP12950.1"/>
    <property type="molecule type" value="Genomic_DNA"/>
</dbReference>
<protein>
    <submittedName>
        <fullName evidence="2 4">Uncharacterized protein</fullName>
    </submittedName>
</protein>
<feature type="compositionally biased region" description="Basic and acidic residues" evidence="1">
    <location>
        <begin position="59"/>
        <end position="68"/>
    </location>
</feature>
<evidence type="ECO:0000313" key="2">
    <source>
        <dbReference type="EMBL" id="VDP12950.1"/>
    </source>
</evidence>
<feature type="compositionally biased region" description="Acidic residues" evidence="1">
    <location>
        <begin position="49"/>
        <end position="58"/>
    </location>
</feature>